<organism evidence="1 2">
    <name type="scientific">Biomphalaria pfeifferi</name>
    <name type="common">Bloodfluke planorb</name>
    <name type="synonym">Freshwater snail</name>
    <dbReference type="NCBI Taxonomy" id="112525"/>
    <lineage>
        <taxon>Eukaryota</taxon>
        <taxon>Metazoa</taxon>
        <taxon>Spiralia</taxon>
        <taxon>Lophotrochozoa</taxon>
        <taxon>Mollusca</taxon>
        <taxon>Gastropoda</taxon>
        <taxon>Heterobranchia</taxon>
        <taxon>Euthyneura</taxon>
        <taxon>Panpulmonata</taxon>
        <taxon>Hygrophila</taxon>
        <taxon>Lymnaeoidea</taxon>
        <taxon>Planorbidae</taxon>
        <taxon>Biomphalaria</taxon>
    </lineage>
</organism>
<comment type="caution">
    <text evidence="1">The sequence shown here is derived from an EMBL/GenBank/DDBJ whole genome shotgun (WGS) entry which is preliminary data.</text>
</comment>
<evidence type="ECO:0000313" key="1">
    <source>
        <dbReference type="EMBL" id="KAK0058396.1"/>
    </source>
</evidence>
<dbReference type="EMBL" id="JASAOG010000048">
    <property type="protein sequence ID" value="KAK0058396.1"/>
    <property type="molecule type" value="Genomic_DNA"/>
</dbReference>
<sequence length="53" mass="5996">MKGAQWHEGGKKKTQEAGHIFDKAKVPHLFSLSLFSPDHVTSVKYLMKELTRG</sequence>
<reference evidence="1" key="1">
    <citation type="journal article" date="2023" name="PLoS Negl. Trop. Dis.">
        <title>A genome sequence for Biomphalaria pfeifferi, the major vector snail for the human-infecting parasite Schistosoma mansoni.</title>
        <authorList>
            <person name="Bu L."/>
            <person name="Lu L."/>
            <person name="Laidemitt M.R."/>
            <person name="Zhang S.M."/>
            <person name="Mutuku M."/>
            <person name="Mkoji G."/>
            <person name="Steinauer M."/>
            <person name="Loker E.S."/>
        </authorList>
    </citation>
    <scope>NUCLEOTIDE SEQUENCE</scope>
    <source>
        <strain evidence="1">KasaAsao</strain>
    </source>
</reference>
<name>A0AAD8BPY0_BIOPF</name>
<reference evidence="1" key="2">
    <citation type="submission" date="2023-04" db="EMBL/GenBank/DDBJ databases">
        <authorList>
            <person name="Bu L."/>
            <person name="Lu L."/>
            <person name="Laidemitt M.R."/>
            <person name="Zhang S.M."/>
            <person name="Mutuku M."/>
            <person name="Mkoji G."/>
            <person name="Steinauer M."/>
            <person name="Loker E.S."/>
        </authorList>
    </citation>
    <scope>NUCLEOTIDE SEQUENCE</scope>
    <source>
        <strain evidence="1">KasaAsao</strain>
        <tissue evidence="1">Whole Snail</tissue>
    </source>
</reference>
<protein>
    <submittedName>
        <fullName evidence="1">Uncharacterized protein</fullName>
    </submittedName>
</protein>
<dbReference type="Proteomes" id="UP001233172">
    <property type="component" value="Unassembled WGS sequence"/>
</dbReference>
<evidence type="ECO:0000313" key="2">
    <source>
        <dbReference type="Proteomes" id="UP001233172"/>
    </source>
</evidence>
<proteinExistence type="predicted"/>
<dbReference type="AlphaFoldDB" id="A0AAD8BPY0"/>
<gene>
    <name evidence="1" type="ORF">Bpfe_012038</name>
</gene>
<feature type="non-terminal residue" evidence="1">
    <location>
        <position position="53"/>
    </location>
</feature>
<accession>A0AAD8BPY0</accession>
<keyword evidence="2" id="KW-1185">Reference proteome</keyword>